<dbReference type="SUPFAM" id="SSF52738">
    <property type="entry name" value="Methylesterase CheB, C-terminal domain"/>
    <property type="match status" value="1"/>
</dbReference>
<reference evidence="2 3" key="1">
    <citation type="submission" date="2023-11" db="EMBL/GenBank/DDBJ databases">
        <title>Draft genome of Azohydromonas lata strain H1 (DSM1123), a polyhydroxyalkanoate producer.</title>
        <authorList>
            <person name="Traversa D."/>
            <person name="D'Addabbo P."/>
            <person name="Pazzani C."/>
            <person name="Manzari C."/>
            <person name="Chiara M."/>
            <person name="Scrascia M."/>
        </authorList>
    </citation>
    <scope>NUCLEOTIDE SEQUENCE [LARGE SCALE GENOMIC DNA]</scope>
    <source>
        <strain evidence="2 3">H1</strain>
    </source>
</reference>
<gene>
    <name evidence="2" type="ORF">SM757_17595</name>
</gene>
<evidence type="ECO:0008006" key="4">
    <source>
        <dbReference type="Google" id="ProtNLM"/>
    </source>
</evidence>
<feature type="region of interest" description="Disordered" evidence="1">
    <location>
        <begin position="108"/>
        <end position="129"/>
    </location>
</feature>
<comment type="caution">
    <text evidence="2">The sequence shown here is derived from an EMBL/GenBank/DDBJ whole genome shotgun (WGS) entry which is preliminary data.</text>
</comment>
<dbReference type="Proteomes" id="UP001293718">
    <property type="component" value="Unassembled WGS sequence"/>
</dbReference>
<evidence type="ECO:0000313" key="3">
    <source>
        <dbReference type="Proteomes" id="UP001293718"/>
    </source>
</evidence>
<protein>
    <recommendedName>
        <fullName evidence="4">CheB-type methylesterase domain-containing protein</fullName>
    </recommendedName>
</protein>
<organism evidence="2 3">
    <name type="scientific">Azohydromonas lata</name>
    <dbReference type="NCBI Taxonomy" id="45677"/>
    <lineage>
        <taxon>Bacteria</taxon>
        <taxon>Pseudomonadati</taxon>
        <taxon>Pseudomonadota</taxon>
        <taxon>Betaproteobacteria</taxon>
        <taxon>Burkholderiales</taxon>
        <taxon>Sphaerotilaceae</taxon>
        <taxon>Azohydromonas</taxon>
    </lineage>
</organism>
<evidence type="ECO:0000256" key="1">
    <source>
        <dbReference type="SAM" id="MobiDB-lite"/>
    </source>
</evidence>
<dbReference type="Gene3D" id="3.40.50.180">
    <property type="entry name" value="Methylesterase CheB, C-terminal domain"/>
    <property type="match status" value="1"/>
</dbReference>
<keyword evidence="3" id="KW-1185">Reference proteome</keyword>
<dbReference type="RefSeq" id="WP_322466476.1">
    <property type="nucleotide sequence ID" value="NZ_JAXOJX010000029.1"/>
</dbReference>
<accession>A0ABU5IHH8</accession>
<dbReference type="InterPro" id="IPR035909">
    <property type="entry name" value="CheB_C"/>
</dbReference>
<proteinExistence type="predicted"/>
<sequence>MPRRDLVVVGARAGGVRALRALTAALLADFDAAMCVVLHVGAFKSALPAVHAATGDALRYRCHTGHAFSLRTLAAVQQEATETALWSVVRSLQEKELLRKIAELDRSAGDEAHARQSETEADDSRKQADTLRWLVEKG</sequence>
<name>A0ABU5IHH8_9BURK</name>
<dbReference type="EMBL" id="JAXOJX010000029">
    <property type="protein sequence ID" value="MDZ5458393.1"/>
    <property type="molecule type" value="Genomic_DNA"/>
</dbReference>
<evidence type="ECO:0000313" key="2">
    <source>
        <dbReference type="EMBL" id="MDZ5458393.1"/>
    </source>
</evidence>